<dbReference type="AlphaFoldDB" id="A0AB35Y2G5"/>
<dbReference type="EMBL" id="JBBFGL010000002">
    <property type="protein sequence ID" value="MEJ5195076.1"/>
    <property type="molecule type" value="Genomic_DNA"/>
</dbReference>
<dbReference type="PANTHER" id="PTHR37299">
    <property type="entry name" value="TRANSCRIPTIONAL REGULATOR-RELATED"/>
    <property type="match status" value="1"/>
</dbReference>
<dbReference type="Proteomes" id="UP001373196">
    <property type="component" value="Unassembled WGS sequence"/>
</dbReference>
<dbReference type="Pfam" id="PF04397">
    <property type="entry name" value="LytTR"/>
    <property type="match status" value="1"/>
</dbReference>
<dbReference type="Pfam" id="PF00072">
    <property type="entry name" value="Response_reg"/>
    <property type="match status" value="1"/>
</dbReference>
<evidence type="ECO:0000256" key="2">
    <source>
        <dbReference type="ARBA" id="ARBA00024867"/>
    </source>
</evidence>
<reference evidence="5" key="1">
    <citation type="submission" date="2024-03" db="EMBL/GenBank/DDBJ databases">
        <authorList>
            <person name="Plomp N."/>
            <person name="Harmsen H.J."/>
        </authorList>
    </citation>
    <scope>NUCLEOTIDE SEQUENCE</scope>
    <source>
        <strain evidence="5">HTF-128</strain>
    </source>
</reference>
<dbReference type="SMART" id="SM00448">
    <property type="entry name" value="REC"/>
    <property type="match status" value="1"/>
</dbReference>
<evidence type="ECO:0000256" key="1">
    <source>
        <dbReference type="ARBA" id="ARBA00018672"/>
    </source>
</evidence>
<dbReference type="PANTHER" id="PTHR37299:SF1">
    <property type="entry name" value="STAGE 0 SPORULATION PROTEIN A HOMOLOG"/>
    <property type="match status" value="1"/>
</dbReference>
<evidence type="ECO:0000313" key="5">
    <source>
        <dbReference type="EMBL" id="MEJ5195076.1"/>
    </source>
</evidence>
<dbReference type="RefSeq" id="WP_339394783.1">
    <property type="nucleotide sequence ID" value="NZ_JBBFGL010000002.1"/>
</dbReference>
<evidence type="ECO:0000259" key="4">
    <source>
        <dbReference type="PROSITE" id="PS50110"/>
    </source>
</evidence>
<comment type="function">
    <text evidence="2">May play the central regulatory role in sporulation. It may be an element of the effector pathway responsible for the activation of sporulation genes in response to nutritional stress. Spo0A may act in concert with spo0H (a sigma factor) to control the expression of some genes that are critical to the sporulation process.</text>
</comment>
<dbReference type="CDD" id="cd00156">
    <property type="entry name" value="REC"/>
    <property type="match status" value="1"/>
</dbReference>
<dbReference type="PROSITE" id="PS50110">
    <property type="entry name" value="RESPONSE_REGULATORY"/>
    <property type="match status" value="1"/>
</dbReference>
<evidence type="ECO:0000313" key="6">
    <source>
        <dbReference type="Proteomes" id="UP001373196"/>
    </source>
</evidence>
<feature type="domain" description="Response regulatory" evidence="4">
    <location>
        <begin position="2"/>
        <end position="120"/>
    </location>
</feature>
<proteinExistence type="predicted"/>
<protein>
    <recommendedName>
        <fullName evidence="1">Stage 0 sporulation protein A homolog</fullName>
    </recommendedName>
</protein>
<dbReference type="InterPro" id="IPR011006">
    <property type="entry name" value="CheY-like_superfamily"/>
</dbReference>
<dbReference type="InterPro" id="IPR046947">
    <property type="entry name" value="LytR-like"/>
</dbReference>
<dbReference type="InterPro" id="IPR007492">
    <property type="entry name" value="LytTR_DNA-bd_dom"/>
</dbReference>
<keyword evidence="3" id="KW-0597">Phosphoprotein</keyword>
<dbReference type="GO" id="GO:0000156">
    <property type="term" value="F:phosphorelay response regulator activity"/>
    <property type="evidence" value="ECO:0007669"/>
    <property type="project" value="InterPro"/>
</dbReference>
<gene>
    <name evidence="5" type="ORF">WF834_02605</name>
</gene>
<dbReference type="GO" id="GO:0003677">
    <property type="term" value="F:DNA binding"/>
    <property type="evidence" value="ECO:0007669"/>
    <property type="project" value="UniProtKB-KW"/>
</dbReference>
<organism evidence="5 6">
    <name type="scientific">Faecalibacterium wellingii</name>
    <dbReference type="NCBI Taxonomy" id="2929491"/>
    <lineage>
        <taxon>Bacteria</taxon>
        <taxon>Bacillati</taxon>
        <taxon>Bacillota</taxon>
        <taxon>Clostridia</taxon>
        <taxon>Eubacteriales</taxon>
        <taxon>Oscillospiraceae</taxon>
        <taxon>Faecalibacterium</taxon>
    </lineage>
</organism>
<keyword evidence="5" id="KW-0238">DNA-binding</keyword>
<dbReference type="SMART" id="SM00850">
    <property type="entry name" value="LytTR"/>
    <property type="match status" value="1"/>
</dbReference>
<comment type="caution">
    <text evidence="5">The sequence shown here is derived from an EMBL/GenBank/DDBJ whole genome shotgun (WGS) entry which is preliminary data.</text>
</comment>
<sequence>MHILICDDDAAFGTRMAEYVADYFAARSILVQTAVCTSAGQALETPELELYQLAFLDVDMPGVNGMVLGRQLKQKCPGLKLVYVSAYLEFALEGYTVNAYRYLLKRDIVHTLPSCLDDLLAELTDQRKTLTVHHNRTATEIPLDQIYYLESDLRQINVYGDIARQSICTYYGKIADLPQMLYENGFLQVSRSDVVNMKYVCGIRSYKMTLKNGVELSISRPGYAAIRSAYLEWKGQYVDE</sequence>
<name>A0AB35Y2G5_9FIRM</name>
<accession>A0AB35Y2G5</accession>
<dbReference type="SUPFAM" id="SSF52172">
    <property type="entry name" value="CheY-like"/>
    <property type="match status" value="1"/>
</dbReference>
<dbReference type="InterPro" id="IPR001789">
    <property type="entry name" value="Sig_transdc_resp-reg_receiver"/>
</dbReference>
<dbReference type="Gene3D" id="3.40.50.2300">
    <property type="match status" value="1"/>
</dbReference>
<evidence type="ECO:0000256" key="3">
    <source>
        <dbReference type="PROSITE-ProRule" id="PRU00169"/>
    </source>
</evidence>
<feature type="modified residue" description="4-aspartylphosphate" evidence="3">
    <location>
        <position position="57"/>
    </location>
</feature>
<dbReference type="Gene3D" id="2.40.50.1020">
    <property type="entry name" value="LytTr DNA-binding domain"/>
    <property type="match status" value="1"/>
</dbReference>